<dbReference type="SMART" id="SM00353">
    <property type="entry name" value="HLH"/>
    <property type="match status" value="1"/>
</dbReference>
<keyword evidence="1" id="KW-0238">DNA-binding</keyword>
<dbReference type="SUPFAM" id="SSF47459">
    <property type="entry name" value="HLH, helix-loop-helix DNA-binding domain"/>
    <property type="match status" value="1"/>
</dbReference>
<sequence>MERQRRISLKNCFDTLKATVPSIAKKEKASKVAILNGAFADIQTLQTTNDSLTKEFAKQRSRNILLKQRLTELRREADKQRRLQQQY</sequence>
<organism evidence="4">
    <name type="scientific">Camponotus floridanus</name>
    <name type="common">Florida carpenter ant</name>
    <dbReference type="NCBI Taxonomy" id="104421"/>
    <lineage>
        <taxon>Eukaryota</taxon>
        <taxon>Metazoa</taxon>
        <taxon>Ecdysozoa</taxon>
        <taxon>Arthropoda</taxon>
        <taxon>Hexapoda</taxon>
        <taxon>Insecta</taxon>
        <taxon>Pterygota</taxon>
        <taxon>Neoptera</taxon>
        <taxon>Endopterygota</taxon>
        <taxon>Hymenoptera</taxon>
        <taxon>Apocrita</taxon>
        <taxon>Aculeata</taxon>
        <taxon>Formicoidea</taxon>
        <taxon>Formicidae</taxon>
        <taxon>Formicinae</taxon>
        <taxon>Camponotus</taxon>
    </lineage>
</organism>
<dbReference type="PANTHER" id="PTHR45851">
    <property type="entry name" value="MYC PROTO-ONCOGENE"/>
    <property type="match status" value="1"/>
</dbReference>
<dbReference type="InParanoid" id="E2B1S9"/>
<proteinExistence type="predicted"/>
<dbReference type="EMBL" id="GL444953">
    <property type="protein sequence ID" value="EFN60435.1"/>
    <property type="molecule type" value="Genomic_DNA"/>
</dbReference>
<dbReference type="Pfam" id="PF00010">
    <property type="entry name" value="HLH"/>
    <property type="match status" value="1"/>
</dbReference>
<dbReference type="InterPro" id="IPR050433">
    <property type="entry name" value="Myc_transcription_factors"/>
</dbReference>
<accession>E2B1S9</accession>
<dbReference type="InterPro" id="IPR036638">
    <property type="entry name" value="HLH_DNA-bd_sf"/>
</dbReference>
<dbReference type="GO" id="GO:0046983">
    <property type="term" value="F:protein dimerization activity"/>
    <property type="evidence" value="ECO:0007669"/>
    <property type="project" value="InterPro"/>
</dbReference>
<dbReference type="OrthoDB" id="5964374at2759"/>
<evidence type="ECO:0000313" key="4">
    <source>
        <dbReference type="Proteomes" id="UP000000311"/>
    </source>
</evidence>
<dbReference type="AlphaFoldDB" id="E2B1S9"/>
<reference evidence="3 4" key="1">
    <citation type="journal article" date="2010" name="Science">
        <title>Genomic comparison of the ants Camponotus floridanus and Harpegnathos saltator.</title>
        <authorList>
            <person name="Bonasio R."/>
            <person name="Zhang G."/>
            <person name="Ye C."/>
            <person name="Mutti N.S."/>
            <person name="Fang X."/>
            <person name="Qin N."/>
            <person name="Donahue G."/>
            <person name="Yang P."/>
            <person name="Li Q."/>
            <person name="Li C."/>
            <person name="Zhang P."/>
            <person name="Huang Z."/>
            <person name="Berger S.L."/>
            <person name="Reinberg D."/>
            <person name="Wang J."/>
            <person name="Liebig J."/>
        </authorList>
    </citation>
    <scope>NUCLEOTIDE SEQUENCE [LARGE SCALE GENOMIC DNA]</scope>
    <source>
        <strain evidence="4">C129</strain>
    </source>
</reference>
<dbReference type="STRING" id="104421.E2B1S9"/>
<protein>
    <submittedName>
        <fullName evidence="3">Max-binding protein MNT</fullName>
    </submittedName>
</protein>
<evidence type="ECO:0000256" key="1">
    <source>
        <dbReference type="ARBA" id="ARBA00023125"/>
    </source>
</evidence>
<dbReference type="InterPro" id="IPR011598">
    <property type="entry name" value="bHLH_dom"/>
</dbReference>
<gene>
    <name evidence="3" type="ORF">EAG_02149</name>
</gene>
<dbReference type="FunFam" id="4.10.280.10:FF:000019">
    <property type="entry name" value="Myc proto-oncogene protein"/>
    <property type="match status" value="1"/>
</dbReference>
<dbReference type="GO" id="GO:0003677">
    <property type="term" value="F:DNA binding"/>
    <property type="evidence" value="ECO:0007669"/>
    <property type="project" value="UniProtKB-KW"/>
</dbReference>
<keyword evidence="4" id="KW-1185">Reference proteome</keyword>
<dbReference type="Proteomes" id="UP000000311">
    <property type="component" value="Unassembled WGS sequence"/>
</dbReference>
<dbReference type="PROSITE" id="PS50888">
    <property type="entry name" value="BHLH"/>
    <property type="match status" value="1"/>
</dbReference>
<name>E2B1S9_CAMFO</name>
<evidence type="ECO:0000313" key="3">
    <source>
        <dbReference type="EMBL" id="EFN60435.1"/>
    </source>
</evidence>
<dbReference type="Gene3D" id="4.10.280.10">
    <property type="entry name" value="Helix-loop-helix DNA-binding domain"/>
    <property type="match status" value="1"/>
</dbReference>
<evidence type="ECO:0000259" key="2">
    <source>
        <dbReference type="PROSITE" id="PS50888"/>
    </source>
</evidence>
<feature type="domain" description="BHLH" evidence="2">
    <location>
        <begin position="1"/>
        <end position="45"/>
    </location>
</feature>